<reference evidence="2 3" key="1">
    <citation type="journal article" date="2022" name="Allergy">
        <title>Genome assembly and annotation of Periplaneta americana reveal a comprehensive cockroach allergen profile.</title>
        <authorList>
            <person name="Wang L."/>
            <person name="Xiong Q."/>
            <person name="Saelim N."/>
            <person name="Wang L."/>
            <person name="Nong W."/>
            <person name="Wan A.T."/>
            <person name="Shi M."/>
            <person name="Liu X."/>
            <person name="Cao Q."/>
            <person name="Hui J.H.L."/>
            <person name="Sookrung N."/>
            <person name="Leung T.F."/>
            <person name="Tungtrongchitr A."/>
            <person name="Tsui S.K.W."/>
        </authorList>
    </citation>
    <scope>NUCLEOTIDE SEQUENCE [LARGE SCALE GENOMIC DNA]</scope>
    <source>
        <strain evidence="2">PWHHKU_190912</strain>
    </source>
</reference>
<feature type="region of interest" description="Disordered" evidence="1">
    <location>
        <begin position="1"/>
        <end position="104"/>
    </location>
</feature>
<proteinExistence type="predicted"/>
<evidence type="ECO:0000256" key="1">
    <source>
        <dbReference type="SAM" id="MobiDB-lite"/>
    </source>
</evidence>
<comment type="caution">
    <text evidence="2">The sequence shown here is derived from an EMBL/GenBank/DDBJ whole genome shotgun (WGS) entry which is preliminary data.</text>
</comment>
<organism evidence="2 3">
    <name type="scientific">Periplaneta americana</name>
    <name type="common">American cockroach</name>
    <name type="synonym">Blatta americana</name>
    <dbReference type="NCBI Taxonomy" id="6978"/>
    <lineage>
        <taxon>Eukaryota</taxon>
        <taxon>Metazoa</taxon>
        <taxon>Ecdysozoa</taxon>
        <taxon>Arthropoda</taxon>
        <taxon>Hexapoda</taxon>
        <taxon>Insecta</taxon>
        <taxon>Pterygota</taxon>
        <taxon>Neoptera</taxon>
        <taxon>Polyneoptera</taxon>
        <taxon>Dictyoptera</taxon>
        <taxon>Blattodea</taxon>
        <taxon>Blattoidea</taxon>
        <taxon>Blattidae</taxon>
        <taxon>Blattinae</taxon>
        <taxon>Periplaneta</taxon>
    </lineage>
</organism>
<accession>A0ABQ8TNZ8</accession>
<feature type="compositionally biased region" description="Polar residues" evidence="1">
    <location>
        <begin position="14"/>
        <end position="24"/>
    </location>
</feature>
<keyword evidence="3" id="KW-1185">Reference proteome</keyword>
<gene>
    <name evidence="2" type="ORF">ANN_09870</name>
</gene>
<evidence type="ECO:0000313" key="2">
    <source>
        <dbReference type="EMBL" id="KAJ4447861.1"/>
    </source>
</evidence>
<dbReference type="EMBL" id="JAJSOF020000005">
    <property type="protein sequence ID" value="KAJ4447861.1"/>
    <property type="molecule type" value="Genomic_DNA"/>
</dbReference>
<dbReference type="Proteomes" id="UP001148838">
    <property type="component" value="Unassembled WGS sequence"/>
</dbReference>
<name>A0ABQ8TNZ8_PERAM</name>
<sequence>MEGVLVPEVHLDGQDNQPQAQQNEPRQRSGLRGDMWREYTRQDGPMQSQFGTPKSEREDSDDHGSDGLTCLPSQRGGETMVEDSKEQSFVQGTRKGHATAEDISASPDVPEFCPAGVLLHASKSTDMSLSHLSTLKCHRPCPGSNPQPALYQLANQIDRCDDDYRHSYETVAFCIGRMCRDECPMQCVAASYLCKRAKTAQLLQRDEQKQVGEIGCDVGKRTVPVRKYDSILKALSSLENANIFLERTTLSNSVLLTICGLGSVWSWTFLSRRGGSEVHSKTQRIVSMREETQTTKFANNTRCIGLRNNPTARRKFTPPDNGDFTGWI</sequence>
<protein>
    <submittedName>
        <fullName evidence="2">Uncharacterized protein</fullName>
    </submittedName>
</protein>
<evidence type="ECO:0000313" key="3">
    <source>
        <dbReference type="Proteomes" id="UP001148838"/>
    </source>
</evidence>
<feature type="compositionally biased region" description="Basic and acidic residues" evidence="1">
    <location>
        <begin position="54"/>
        <end position="65"/>
    </location>
</feature>